<proteinExistence type="predicted"/>
<reference evidence="1 2" key="1">
    <citation type="journal article" date="2019" name="Genome Biol. Evol.">
        <title>Insights into the evolution of the New World diploid cottons (Gossypium, subgenus Houzingenia) based on genome sequencing.</title>
        <authorList>
            <person name="Grover C.E."/>
            <person name="Arick M.A. 2nd"/>
            <person name="Thrash A."/>
            <person name="Conover J.L."/>
            <person name="Sanders W.S."/>
            <person name="Peterson D.G."/>
            <person name="Frelichowski J.E."/>
            <person name="Scheffler J.A."/>
            <person name="Scheffler B.E."/>
            <person name="Wendel J.F."/>
        </authorList>
    </citation>
    <scope>NUCLEOTIDE SEQUENCE [LARGE SCALE GENOMIC DNA]</scope>
    <source>
        <strain evidence="1">6</strain>
        <tissue evidence="1">Leaf</tissue>
    </source>
</reference>
<dbReference type="Proteomes" id="UP000593575">
    <property type="component" value="Unassembled WGS sequence"/>
</dbReference>
<comment type="caution">
    <text evidence="1">The sequence shown here is derived from an EMBL/GenBank/DDBJ whole genome shotgun (WGS) entry which is preliminary data.</text>
</comment>
<organism evidence="1 2">
    <name type="scientific">Gossypium armourianum</name>
    <dbReference type="NCBI Taxonomy" id="34283"/>
    <lineage>
        <taxon>Eukaryota</taxon>
        <taxon>Viridiplantae</taxon>
        <taxon>Streptophyta</taxon>
        <taxon>Embryophyta</taxon>
        <taxon>Tracheophyta</taxon>
        <taxon>Spermatophyta</taxon>
        <taxon>Magnoliopsida</taxon>
        <taxon>eudicotyledons</taxon>
        <taxon>Gunneridae</taxon>
        <taxon>Pentapetalae</taxon>
        <taxon>rosids</taxon>
        <taxon>malvids</taxon>
        <taxon>Malvales</taxon>
        <taxon>Malvaceae</taxon>
        <taxon>Malvoideae</taxon>
        <taxon>Gossypium</taxon>
    </lineage>
</organism>
<accession>A0A7J9IQW9</accession>
<protein>
    <recommendedName>
        <fullName evidence="3">CCHC-type domain-containing protein</fullName>
    </recommendedName>
</protein>
<evidence type="ECO:0000313" key="2">
    <source>
        <dbReference type="Proteomes" id="UP000593575"/>
    </source>
</evidence>
<dbReference type="EMBL" id="JABFAE010000002">
    <property type="protein sequence ID" value="MBA0824263.1"/>
    <property type="molecule type" value="Genomic_DNA"/>
</dbReference>
<keyword evidence="2" id="KW-1185">Reference proteome</keyword>
<evidence type="ECO:0008006" key="3">
    <source>
        <dbReference type="Google" id="ProtNLM"/>
    </source>
</evidence>
<name>A0A7J9IQW9_9ROSI</name>
<sequence length="137" mass="15779">MAIKINLHSSLISKIKIADQIQCVEYEGVPNVCFDCGRYGHVKEVYRYYHIVDSLNEEAELSEDDIEAELRERTFTVRTTLPFLPSANLQIFSFINKNDKEKDKIIGDAGYRSPYLSHAKRALYHLSYIPFAEGCKL</sequence>
<dbReference type="AlphaFoldDB" id="A0A7J9IQW9"/>
<gene>
    <name evidence="1" type="ORF">Goarm_020942</name>
</gene>
<evidence type="ECO:0000313" key="1">
    <source>
        <dbReference type="EMBL" id="MBA0824263.1"/>
    </source>
</evidence>